<dbReference type="GO" id="GO:0003677">
    <property type="term" value="F:DNA binding"/>
    <property type="evidence" value="ECO:0007669"/>
    <property type="project" value="UniProtKB-UniRule"/>
</dbReference>
<dbReference type="SUPFAM" id="SSF56349">
    <property type="entry name" value="DNA breaking-rejoining enzymes"/>
    <property type="match status" value="2"/>
</dbReference>
<evidence type="ECO:0000256" key="3">
    <source>
        <dbReference type="ARBA" id="ARBA00023125"/>
    </source>
</evidence>
<dbReference type="InterPro" id="IPR050090">
    <property type="entry name" value="Tyrosine_recombinase_XerCD"/>
</dbReference>
<accession>A0A8J3S619</accession>
<evidence type="ECO:0000256" key="1">
    <source>
        <dbReference type="ARBA" id="ARBA00008857"/>
    </source>
</evidence>
<reference evidence="8" key="1">
    <citation type="submission" date="2021-01" db="EMBL/GenBank/DDBJ databases">
        <title>Whole genome shotgun sequence of Planobispora rosea NBRC 15558.</title>
        <authorList>
            <person name="Komaki H."/>
            <person name="Tamura T."/>
        </authorList>
    </citation>
    <scope>NUCLEOTIDE SEQUENCE</scope>
    <source>
        <strain evidence="8">NBRC 15558</strain>
    </source>
</reference>
<dbReference type="PANTHER" id="PTHR30349:SF64">
    <property type="entry name" value="PROPHAGE INTEGRASE INTD-RELATED"/>
    <property type="match status" value="1"/>
</dbReference>
<proteinExistence type="inferred from homology"/>
<name>A0A8J3S619_PLARO</name>
<feature type="domain" description="Tyr recombinase" evidence="6">
    <location>
        <begin position="217"/>
        <end position="418"/>
    </location>
</feature>
<dbReference type="InterPro" id="IPR011010">
    <property type="entry name" value="DNA_brk_join_enz"/>
</dbReference>
<sequence length="442" mass="49191">MANKEGHRRFGNIRKLPSGRFQIRYPGPDGRMRTGPDTYERKGDAERALSLVEAQIIKGEWTDPDRGKIKLKDYAETWISQRPGLRPRTVDLYRWLLKKHVTPYLGNTAVGKLSTAMIRQWRADLLGNGVSVSVAAKAYRLLRAVLMTATEEDHIIARNPCRIRGAGDEHAQERPVLTVAQVFELADLVGRRPIGNVRKLKDNTYRLRFQRHGEMRTHPEVFGNRADAERALWKMGMDGRADCTHDRRFRALVLLATFASLRWGEVSALRRTDVDLDAGTVRVRAAYVERSTGELVLGPPKSKAGRRVVGIPQGIVPALREHLDTYVQADPGALVFPGAKGGPLRRSGFNTRTRWVDVVKELGLPGLHFHDLRHTGNMLAAESGAGLKDLMARMGHDNVRAAMIYQHAVRGADKAITDAIDRQIVGQDDDEDGPAGVLVPVG</sequence>
<dbReference type="Gene3D" id="1.10.443.10">
    <property type="entry name" value="Intergrase catalytic core"/>
    <property type="match status" value="1"/>
</dbReference>
<dbReference type="Pfam" id="PF26003">
    <property type="entry name" value="Integrase_N_phage"/>
    <property type="match status" value="1"/>
</dbReference>
<dbReference type="InterPro" id="IPR002104">
    <property type="entry name" value="Integrase_catalytic"/>
</dbReference>
<evidence type="ECO:0008006" key="10">
    <source>
        <dbReference type="Google" id="ProtNLM"/>
    </source>
</evidence>
<dbReference type="GO" id="GO:0006310">
    <property type="term" value="P:DNA recombination"/>
    <property type="evidence" value="ECO:0007669"/>
    <property type="project" value="UniProtKB-KW"/>
</dbReference>
<evidence type="ECO:0000259" key="7">
    <source>
        <dbReference type="PROSITE" id="PS51900"/>
    </source>
</evidence>
<dbReference type="InterPro" id="IPR013762">
    <property type="entry name" value="Integrase-like_cat_sf"/>
</dbReference>
<dbReference type="PROSITE" id="PS51900">
    <property type="entry name" value="CB"/>
    <property type="match status" value="1"/>
</dbReference>
<evidence type="ECO:0000259" key="6">
    <source>
        <dbReference type="PROSITE" id="PS51898"/>
    </source>
</evidence>
<evidence type="ECO:0000256" key="4">
    <source>
        <dbReference type="ARBA" id="ARBA00023172"/>
    </source>
</evidence>
<feature type="domain" description="Core-binding (CB)" evidence="7">
    <location>
        <begin position="69"/>
        <end position="150"/>
    </location>
</feature>
<evidence type="ECO:0000256" key="5">
    <source>
        <dbReference type="PROSITE-ProRule" id="PRU01248"/>
    </source>
</evidence>
<keyword evidence="3 5" id="KW-0238">DNA-binding</keyword>
<evidence type="ECO:0000313" key="8">
    <source>
        <dbReference type="EMBL" id="GIH88582.1"/>
    </source>
</evidence>
<dbReference type="Gene3D" id="1.10.150.130">
    <property type="match status" value="1"/>
</dbReference>
<evidence type="ECO:0000313" key="9">
    <source>
        <dbReference type="Proteomes" id="UP000655044"/>
    </source>
</evidence>
<dbReference type="RefSeq" id="WP_189243208.1">
    <property type="nucleotide sequence ID" value="NZ_BMQP01000030.1"/>
</dbReference>
<dbReference type="InterPro" id="IPR058717">
    <property type="entry name" value="Phage_L5_Integrase_N"/>
</dbReference>
<keyword evidence="4" id="KW-0233">DNA recombination</keyword>
<dbReference type="InterPro" id="IPR044068">
    <property type="entry name" value="CB"/>
</dbReference>
<comment type="similarity">
    <text evidence="1">Belongs to the 'phage' integrase family.</text>
</comment>
<dbReference type="InterPro" id="IPR010998">
    <property type="entry name" value="Integrase_recombinase_N"/>
</dbReference>
<keyword evidence="9" id="KW-1185">Reference proteome</keyword>
<dbReference type="PANTHER" id="PTHR30349">
    <property type="entry name" value="PHAGE INTEGRASE-RELATED"/>
    <property type="match status" value="1"/>
</dbReference>
<comment type="caution">
    <text evidence="8">The sequence shown here is derived from an EMBL/GenBank/DDBJ whole genome shotgun (WGS) entry which is preliminary data.</text>
</comment>
<dbReference type="PROSITE" id="PS51898">
    <property type="entry name" value="TYR_RECOMBINASE"/>
    <property type="match status" value="1"/>
</dbReference>
<keyword evidence="2" id="KW-0229">DNA integration</keyword>
<dbReference type="Pfam" id="PF14659">
    <property type="entry name" value="Phage_int_SAM_3"/>
    <property type="match status" value="1"/>
</dbReference>
<dbReference type="Pfam" id="PF00589">
    <property type="entry name" value="Phage_integrase"/>
    <property type="match status" value="1"/>
</dbReference>
<dbReference type="InterPro" id="IPR004107">
    <property type="entry name" value="Integrase_SAM-like_N"/>
</dbReference>
<dbReference type="CDD" id="cd01189">
    <property type="entry name" value="INT_ICEBs1_C_like"/>
    <property type="match status" value="1"/>
</dbReference>
<organism evidence="8 9">
    <name type="scientific">Planobispora rosea</name>
    <dbReference type="NCBI Taxonomy" id="35762"/>
    <lineage>
        <taxon>Bacteria</taxon>
        <taxon>Bacillati</taxon>
        <taxon>Actinomycetota</taxon>
        <taxon>Actinomycetes</taxon>
        <taxon>Streptosporangiales</taxon>
        <taxon>Streptosporangiaceae</taxon>
        <taxon>Planobispora</taxon>
    </lineage>
</organism>
<dbReference type="EMBL" id="BOOI01000084">
    <property type="protein sequence ID" value="GIH88582.1"/>
    <property type="molecule type" value="Genomic_DNA"/>
</dbReference>
<dbReference type="GO" id="GO:0015074">
    <property type="term" value="P:DNA integration"/>
    <property type="evidence" value="ECO:0007669"/>
    <property type="project" value="UniProtKB-KW"/>
</dbReference>
<gene>
    <name evidence="8" type="ORF">Pro02_69900</name>
</gene>
<dbReference type="AlphaFoldDB" id="A0A8J3S619"/>
<dbReference type="Proteomes" id="UP000655044">
    <property type="component" value="Unassembled WGS sequence"/>
</dbReference>
<evidence type="ECO:0000256" key="2">
    <source>
        <dbReference type="ARBA" id="ARBA00022908"/>
    </source>
</evidence>
<protein>
    <recommendedName>
        <fullName evidence="10">Integrase</fullName>
    </recommendedName>
</protein>